<keyword evidence="1" id="KW-0732">Signal</keyword>
<protein>
    <recommendedName>
        <fullName evidence="3">VDE lipocalin domain-containing protein</fullName>
    </recommendedName>
</protein>
<dbReference type="PhylomeDB" id="A0A0G4G5V1"/>
<dbReference type="AlphaFoldDB" id="A0A0G4G5V1"/>
<feature type="chain" id="PRO_5005189536" description="VDE lipocalin domain-containing protein" evidence="1">
    <location>
        <begin position="18"/>
        <end position="195"/>
    </location>
</feature>
<name>A0A0G4G5V1_9ALVE</name>
<dbReference type="EMBL" id="CDMZ01000912">
    <property type="protein sequence ID" value="CEM23876.1"/>
    <property type="molecule type" value="Genomic_DNA"/>
</dbReference>
<sequence>MMKLLAVSSLFLAGVQADFLDRMQQAMCRAARAGNMAVLENTVGISNPMSYVCCDICDSRVSAFGSRAVDKCKEDCSPCSPPAEECLPASSSLVQTQGVNSVCAATQIACGKNVARPSAALAQGNRCVNISQQQCLSEFRARVDECVTTAGGQNNDFGRCGTEARFKDAYEMVIAVPCMLFARQNPSASVVSNPC</sequence>
<evidence type="ECO:0000256" key="1">
    <source>
        <dbReference type="SAM" id="SignalP"/>
    </source>
</evidence>
<evidence type="ECO:0000313" key="2">
    <source>
        <dbReference type="EMBL" id="CEM23876.1"/>
    </source>
</evidence>
<proteinExistence type="predicted"/>
<accession>A0A0G4G5V1</accession>
<evidence type="ECO:0008006" key="3">
    <source>
        <dbReference type="Google" id="ProtNLM"/>
    </source>
</evidence>
<dbReference type="VEuPathDB" id="CryptoDB:Cvel_20401"/>
<gene>
    <name evidence="2" type="ORF">Cvel_20401</name>
</gene>
<feature type="signal peptide" evidence="1">
    <location>
        <begin position="1"/>
        <end position="17"/>
    </location>
</feature>
<reference evidence="2" key="1">
    <citation type="submission" date="2014-11" db="EMBL/GenBank/DDBJ databases">
        <authorList>
            <person name="Otto D Thomas"/>
            <person name="Naeem Raeece"/>
        </authorList>
    </citation>
    <scope>NUCLEOTIDE SEQUENCE</scope>
</reference>
<organism evidence="2">
    <name type="scientific">Chromera velia CCMP2878</name>
    <dbReference type="NCBI Taxonomy" id="1169474"/>
    <lineage>
        <taxon>Eukaryota</taxon>
        <taxon>Sar</taxon>
        <taxon>Alveolata</taxon>
        <taxon>Colpodellida</taxon>
        <taxon>Chromeraceae</taxon>
        <taxon>Chromera</taxon>
    </lineage>
</organism>